<keyword evidence="2" id="KW-1185">Reference proteome</keyword>
<dbReference type="PANTHER" id="PTHR47481">
    <property type="match status" value="1"/>
</dbReference>
<proteinExistence type="predicted"/>
<dbReference type="EMBL" id="BQNB010015761">
    <property type="protein sequence ID" value="GJT43822.1"/>
    <property type="molecule type" value="Genomic_DNA"/>
</dbReference>
<dbReference type="Proteomes" id="UP001151760">
    <property type="component" value="Unassembled WGS sequence"/>
</dbReference>
<gene>
    <name evidence="1" type="ORF">Tco_0952537</name>
</gene>
<dbReference type="PANTHER" id="PTHR47481:SF41">
    <property type="entry name" value="COPIA-LIKE POLYPROTEIN_RETROTRANSPOSON"/>
    <property type="match status" value="1"/>
</dbReference>
<accession>A0ABQ5DY21</accession>
<evidence type="ECO:0000313" key="2">
    <source>
        <dbReference type="Proteomes" id="UP001151760"/>
    </source>
</evidence>
<reference evidence="1" key="2">
    <citation type="submission" date="2022-01" db="EMBL/GenBank/DDBJ databases">
        <authorList>
            <person name="Yamashiro T."/>
            <person name="Shiraishi A."/>
            <person name="Satake H."/>
            <person name="Nakayama K."/>
        </authorList>
    </citation>
    <scope>NUCLEOTIDE SEQUENCE</scope>
</reference>
<evidence type="ECO:0008006" key="3">
    <source>
        <dbReference type="Google" id="ProtNLM"/>
    </source>
</evidence>
<organism evidence="1 2">
    <name type="scientific">Tanacetum coccineum</name>
    <dbReference type="NCBI Taxonomy" id="301880"/>
    <lineage>
        <taxon>Eukaryota</taxon>
        <taxon>Viridiplantae</taxon>
        <taxon>Streptophyta</taxon>
        <taxon>Embryophyta</taxon>
        <taxon>Tracheophyta</taxon>
        <taxon>Spermatophyta</taxon>
        <taxon>Magnoliopsida</taxon>
        <taxon>eudicotyledons</taxon>
        <taxon>Gunneridae</taxon>
        <taxon>Pentapetalae</taxon>
        <taxon>asterids</taxon>
        <taxon>campanulids</taxon>
        <taxon>Asterales</taxon>
        <taxon>Asteraceae</taxon>
        <taxon>Asteroideae</taxon>
        <taxon>Anthemideae</taxon>
        <taxon>Anthemidinae</taxon>
        <taxon>Tanacetum</taxon>
    </lineage>
</organism>
<evidence type="ECO:0000313" key="1">
    <source>
        <dbReference type="EMBL" id="GJT43822.1"/>
    </source>
</evidence>
<sequence>MAVTDDNTPPPTMNNEKAFGVTNIKTHVPLILDIDQLNYNAWSELFTTHCNSFGVLGFLDGTITSTNTTATEWNRLDSLVKVWIYGMISTSLLQTVLKKNVTTKDVWKSLKELFHDNKYARAMELRSLELGNLTISEYFKKIKMVSDLLSNIESPVDENSLVMHAINGLSESPSSSTILMATGPNPSKDELGQINQIHLGTLLAGTEPGYNWTSLIHRAQQRAPTLCPGVTQQSQPTPHDLLVIRIIGPTASFSDVKALSIFIHSYHPPYLLQQLYFSPITLRGIGDLLIPDMTGQRRLAICSSRVAWSDKLFALSLAGGMFLIWSSNHTMVGWLGW</sequence>
<name>A0ABQ5DY21_9ASTR</name>
<protein>
    <recommendedName>
        <fullName evidence="3">Hybrid signal transduction histidine kinase M</fullName>
    </recommendedName>
</protein>
<reference evidence="1" key="1">
    <citation type="journal article" date="2022" name="Int. J. Mol. Sci.">
        <title>Draft Genome of Tanacetum Coccineum: Genomic Comparison of Closely Related Tanacetum-Family Plants.</title>
        <authorList>
            <person name="Yamashiro T."/>
            <person name="Shiraishi A."/>
            <person name="Nakayama K."/>
            <person name="Satake H."/>
        </authorList>
    </citation>
    <scope>NUCLEOTIDE SEQUENCE</scope>
</reference>
<comment type="caution">
    <text evidence="1">The sequence shown here is derived from an EMBL/GenBank/DDBJ whole genome shotgun (WGS) entry which is preliminary data.</text>
</comment>